<sequence>MCGIPFILVPTFTPVLVQPYISTMTAFAVPVVGTSLPVPQPQPPTVMVHVGQPSYVPVLHEVKLNYPEYGRFQVRTKVPTRERTDHSLDALDIRIATTSTYHKPATLALLKTLPGTGRYPYALRYFITIDREVTADIVNHTGSAGPDLVRFMAWFMTNPDALVSKFIETVVRGSFHLTVPTASKFYHYKITLLRLKRQIGTQQGYSSDLTGACVDILRVTEPG</sequence>
<accession>A0A9P5N1F0</accession>
<organism evidence="1 2">
    <name type="scientific">Russula ochroleuca</name>
    <dbReference type="NCBI Taxonomy" id="152965"/>
    <lineage>
        <taxon>Eukaryota</taxon>
        <taxon>Fungi</taxon>
        <taxon>Dikarya</taxon>
        <taxon>Basidiomycota</taxon>
        <taxon>Agaricomycotina</taxon>
        <taxon>Agaricomycetes</taxon>
        <taxon>Russulales</taxon>
        <taxon>Russulaceae</taxon>
        <taxon>Russula</taxon>
    </lineage>
</organism>
<dbReference type="Proteomes" id="UP000759537">
    <property type="component" value="Unassembled WGS sequence"/>
</dbReference>
<gene>
    <name evidence="1" type="ORF">DFH94DRAFT_820389</name>
</gene>
<proteinExistence type="predicted"/>
<reference evidence="1" key="1">
    <citation type="submission" date="2019-10" db="EMBL/GenBank/DDBJ databases">
        <authorList>
            <consortium name="DOE Joint Genome Institute"/>
            <person name="Kuo A."/>
            <person name="Miyauchi S."/>
            <person name="Kiss E."/>
            <person name="Drula E."/>
            <person name="Kohler A."/>
            <person name="Sanchez-Garcia M."/>
            <person name="Andreopoulos B."/>
            <person name="Barry K.W."/>
            <person name="Bonito G."/>
            <person name="Buee M."/>
            <person name="Carver A."/>
            <person name="Chen C."/>
            <person name="Cichocki N."/>
            <person name="Clum A."/>
            <person name="Culley D."/>
            <person name="Crous P.W."/>
            <person name="Fauchery L."/>
            <person name="Girlanda M."/>
            <person name="Hayes R."/>
            <person name="Keri Z."/>
            <person name="LaButti K."/>
            <person name="Lipzen A."/>
            <person name="Lombard V."/>
            <person name="Magnuson J."/>
            <person name="Maillard F."/>
            <person name="Morin E."/>
            <person name="Murat C."/>
            <person name="Nolan M."/>
            <person name="Ohm R."/>
            <person name="Pangilinan J."/>
            <person name="Pereira M."/>
            <person name="Perotto S."/>
            <person name="Peter M."/>
            <person name="Riley R."/>
            <person name="Sitrit Y."/>
            <person name="Stielow B."/>
            <person name="Szollosi G."/>
            <person name="Zifcakova L."/>
            <person name="Stursova M."/>
            <person name="Spatafora J.W."/>
            <person name="Tedersoo L."/>
            <person name="Vaario L.-M."/>
            <person name="Yamada A."/>
            <person name="Yan M."/>
            <person name="Wang P."/>
            <person name="Xu J."/>
            <person name="Bruns T."/>
            <person name="Baldrian P."/>
            <person name="Vilgalys R."/>
            <person name="Henrissat B."/>
            <person name="Grigoriev I.V."/>
            <person name="Hibbett D."/>
            <person name="Nagy L.G."/>
            <person name="Martin F.M."/>
        </authorList>
    </citation>
    <scope>NUCLEOTIDE SEQUENCE</scope>
    <source>
        <strain evidence="1">Prilba</strain>
    </source>
</reference>
<evidence type="ECO:0000313" key="1">
    <source>
        <dbReference type="EMBL" id="KAF8483932.1"/>
    </source>
</evidence>
<name>A0A9P5N1F0_9AGAM</name>
<keyword evidence="2" id="KW-1185">Reference proteome</keyword>
<reference evidence="1" key="2">
    <citation type="journal article" date="2020" name="Nat. Commun.">
        <title>Large-scale genome sequencing of mycorrhizal fungi provides insights into the early evolution of symbiotic traits.</title>
        <authorList>
            <person name="Miyauchi S."/>
            <person name="Kiss E."/>
            <person name="Kuo A."/>
            <person name="Drula E."/>
            <person name="Kohler A."/>
            <person name="Sanchez-Garcia M."/>
            <person name="Morin E."/>
            <person name="Andreopoulos B."/>
            <person name="Barry K.W."/>
            <person name="Bonito G."/>
            <person name="Buee M."/>
            <person name="Carver A."/>
            <person name="Chen C."/>
            <person name="Cichocki N."/>
            <person name="Clum A."/>
            <person name="Culley D."/>
            <person name="Crous P.W."/>
            <person name="Fauchery L."/>
            <person name="Girlanda M."/>
            <person name="Hayes R.D."/>
            <person name="Keri Z."/>
            <person name="LaButti K."/>
            <person name="Lipzen A."/>
            <person name="Lombard V."/>
            <person name="Magnuson J."/>
            <person name="Maillard F."/>
            <person name="Murat C."/>
            <person name="Nolan M."/>
            <person name="Ohm R.A."/>
            <person name="Pangilinan J."/>
            <person name="Pereira M.F."/>
            <person name="Perotto S."/>
            <person name="Peter M."/>
            <person name="Pfister S."/>
            <person name="Riley R."/>
            <person name="Sitrit Y."/>
            <person name="Stielow J.B."/>
            <person name="Szollosi G."/>
            <person name="Zifcakova L."/>
            <person name="Stursova M."/>
            <person name="Spatafora J.W."/>
            <person name="Tedersoo L."/>
            <person name="Vaario L.M."/>
            <person name="Yamada A."/>
            <person name="Yan M."/>
            <person name="Wang P."/>
            <person name="Xu J."/>
            <person name="Bruns T."/>
            <person name="Baldrian P."/>
            <person name="Vilgalys R."/>
            <person name="Dunand C."/>
            <person name="Henrissat B."/>
            <person name="Grigoriev I.V."/>
            <person name="Hibbett D."/>
            <person name="Nagy L.G."/>
            <person name="Martin F.M."/>
        </authorList>
    </citation>
    <scope>NUCLEOTIDE SEQUENCE</scope>
    <source>
        <strain evidence="1">Prilba</strain>
    </source>
</reference>
<protein>
    <submittedName>
        <fullName evidence="1">Uncharacterized protein</fullName>
    </submittedName>
</protein>
<evidence type="ECO:0000313" key="2">
    <source>
        <dbReference type="Proteomes" id="UP000759537"/>
    </source>
</evidence>
<comment type="caution">
    <text evidence="1">The sequence shown here is derived from an EMBL/GenBank/DDBJ whole genome shotgun (WGS) entry which is preliminary data.</text>
</comment>
<dbReference type="AlphaFoldDB" id="A0A9P5N1F0"/>
<dbReference type="EMBL" id="WHVB01000004">
    <property type="protein sequence ID" value="KAF8483932.1"/>
    <property type="molecule type" value="Genomic_DNA"/>
</dbReference>